<dbReference type="InterPro" id="IPR033379">
    <property type="entry name" value="Acid_Pase_AS"/>
</dbReference>
<dbReference type="Proteomes" id="UP000799640">
    <property type="component" value="Unassembled WGS sequence"/>
</dbReference>
<evidence type="ECO:0000256" key="3">
    <source>
        <dbReference type="ARBA" id="ARBA00022801"/>
    </source>
</evidence>
<proteinExistence type="inferred from homology"/>
<evidence type="ECO:0000256" key="2">
    <source>
        <dbReference type="ARBA" id="ARBA00012632"/>
    </source>
</evidence>
<dbReference type="GO" id="GO:0016158">
    <property type="term" value="F:inositol hexakisphosphate 3-phosphatase activity"/>
    <property type="evidence" value="ECO:0007669"/>
    <property type="project" value="UniProtKB-EC"/>
</dbReference>
<evidence type="ECO:0000256" key="1">
    <source>
        <dbReference type="ARBA" id="ARBA00005375"/>
    </source>
</evidence>
<gene>
    <name evidence="4" type="ORF">EJ06DRAFT_553210</name>
</gene>
<evidence type="ECO:0000313" key="4">
    <source>
        <dbReference type="EMBL" id="KAF2404313.1"/>
    </source>
</evidence>
<dbReference type="GO" id="GO:0003993">
    <property type="term" value="F:acid phosphatase activity"/>
    <property type="evidence" value="ECO:0007669"/>
    <property type="project" value="TreeGrafter"/>
</dbReference>
<comment type="similarity">
    <text evidence="1">Belongs to the histidine acid phosphatase family.</text>
</comment>
<dbReference type="SUPFAM" id="SSF53254">
    <property type="entry name" value="Phosphoglycerate mutase-like"/>
    <property type="match status" value="1"/>
</dbReference>
<keyword evidence="5" id="KW-1185">Reference proteome</keyword>
<dbReference type="EC" id="3.1.3.8" evidence="2"/>
<name>A0A6G1I7N3_9PEZI</name>
<dbReference type="PROSITE" id="PS00778">
    <property type="entry name" value="HIS_ACID_PHOSPHAT_2"/>
    <property type="match status" value="1"/>
</dbReference>
<dbReference type="Gene3D" id="3.40.50.1240">
    <property type="entry name" value="Phosphoglycerate mutase-like"/>
    <property type="match status" value="1"/>
</dbReference>
<protein>
    <recommendedName>
        <fullName evidence="2">3-phytase</fullName>
        <ecNumber evidence="2">3.1.3.8</ecNumber>
    </recommendedName>
</protein>
<dbReference type="OrthoDB" id="6509975at2759"/>
<dbReference type="PANTHER" id="PTHR20963">
    <property type="entry name" value="MULTIPLE INOSITOL POLYPHOSPHATE PHOSPHATASE-RELATED"/>
    <property type="match status" value="1"/>
</dbReference>
<dbReference type="InterPro" id="IPR000560">
    <property type="entry name" value="His_Pase_clade-2"/>
</dbReference>
<dbReference type="Pfam" id="PF00328">
    <property type="entry name" value="His_Phos_2"/>
    <property type="match status" value="1"/>
</dbReference>
<dbReference type="EMBL" id="ML996688">
    <property type="protein sequence ID" value="KAF2404313.1"/>
    <property type="molecule type" value="Genomic_DNA"/>
</dbReference>
<reference evidence="4" key="1">
    <citation type="journal article" date="2020" name="Stud. Mycol.">
        <title>101 Dothideomycetes genomes: a test case for predicting lifestyles and emergence of pathogens.</title>
        <authorList>
            <person name="Haridas S."/>
            <person name="Albert R."/>
            <person name="Binder M."/>
            <person name="Bloem J."/>
            <person name="Labutti K."/>
            <person name="Salamov A."/>
            <person name="Andreopoulos B."/>
            <person name="Baker S."/>
            <person name="Barry K."/>
            <person name="Bills G."/>
            <person name="Bluhm B."/>
            <person name="Cannon C."/>
            <person name="Castanera R."/>
            <person name="Culley D."/>
            <person name="Daum C."/>
            <person name="Ezra D."/>
            <person name="Gonzalez J."/>
            <person name="Henrissat B."/>
            <person name="Kuo A."/>
            <person name="Liang C."/>
            <person name="Lipzen A."/>
            <person name="Lutzoni F."/>
            <person name="Magnuson J."/>
            <person name="Mondo S."/>
            <person name="Nolan M."/>
            <person name="Ohm R."/>
            <person name="Pangilinan J."/>
            <person name="Park H.-J."/>
            <person name="Ramirez L."/>
            <person name="Alfaro M."/>
            <person name="Sun H."/>
            <person name="Tritt A."/>
            <person name="Yoshinaga Y."/>
            <person name="Zwiers L.-H."/>
            <person name="Turgeon B."/>
            <person name="Goodwin S."/>
            <person name="Spatafora J."/>
            <person name="Crous P."/>
            <person name="Grigoriev I."/>
        </authorList>
    </citation>
    <scope>NUCLEOTIDE SEQUENCE</scope>
    <source>
        <strain evidence="4">CBS 262.69</strain>
    </source>
</reference>
<organism evidence="4 5">
    <name type="scientific">Trichodelitschia bisporula</name>
    <dbReference type="NCBI Taxonomy" id="703511"/>
    <lineage>
        <taxon>Eukaryota</taxon>
        <taxon>Fungi</taxon>
        <taxon>Dikarya</taxon>
        <taxon>Ascomycota</taxon>
        <taxon>Pezizomycotina</taxon>
        <taxon>Dothideomycetes</taxon>
        <taxon>Dothideomycetes incertae sedis</taxon>
        <taxon>Phaeotrichales</taxon>
        <taxon>Phaeotrichaceae</taxon>
        <taxon>Trichodelitschia</taxon>
    </lineage>
</organism>
<keyword evidence="3" id="KW-0378">Hydrolase</keyword>
<accession>A0A6G1I7N3</accession>
<dbReference type="PANTHER" id="PTHR20963:SF18">
    <property type="entry name" value="ACID PHOSPHATASE PHO11-RELATED"/>
    <property type="match status" value="1"/>
</dbReference>
<sequence>MLAPRTALAISALVSTFFFGTLFYAYGSPSLPSLRASKPYISPEKVAYDSTSPWPWTAPFSSWFHPHAHLPKPPKSKPEQWNLLYHLGGNGPWVPLIHHAVPYSSLAPPESCEATQVHMLARHHERYPTFSAGGNMAGAMQRLAAANATFSGPLRFLSNYTFFVDDPESQYEQLTSTGPYAGTLGAFTEGVRFRTRYRGLLDATEGTTKIWSSQSDRVEDTAKYFATGFWGLGWEKDEGGAKLVIISEGEERGGDTLTPTNTCVRFNEDAEEGHDLGEHKQLEFEATYDPSIAERLSKFVHIPKGQKKFSFTPDEIFFMQGICGFETTVRGTSPFCALFSHSEWLDFEYGRDVMHFYRSGPGNKYGKAMGMLWLNATAGLLQEGPQAGRLFFSFTHDTSLAALIAALGVLEDSDLSTKARNDSRHWRMSQALPMGGRLTLERLECGTDGDAYVRLNINDGILALPGCDSGPGASCPLDEFIGYVAQKQNVAGVFGEACGLSDDMAKGIEFLHQ</sequence>
<dbReference type="GO" id="GO:0009277">
    <property type="term" value="C:fungal-type cell wall"/>
    <property type="evidence" value="ECO:0007669"/>
    <property type="project" value="TreeGrafter"/>
</dbReference>
<dbReference type="AlphaFoldDB" id="A0A6G1I7N3"/>
<dbReference type="CDD" id="cd07061">
    <property type="entry name" value="HP_HAP_like"/>
    <property type="match status" value="1"/>
</dbReference>
<dbReference type="InterPro" id="IPR029033">
    <property type="entry name" value="His_PPase_superfam"/>
</dbReference>
<evidence type="ECO:0000313" key="5">
    <source>
        <dbReference type="Proteomes" id="UP000799640"/>
    </source>
</evidence>